<feature type="compositionally biased region" description="Gly residues" evidence="1">
    <location>
        <begin position="86"/>
        <end position="96"/>
    </location>
</feature>
<feature type="compositionally biased region" description="Polar residues" evidence="1">
    <location>
        <begin position="1"/>
        <end position="13"/>
    </location>
</feature>
<feature type="region of interest" description="Disordered" evidence="1">
    <location>
        <begin position="1"/>
        <end position="109"/>
    </location>
</feature>
<keyword evidence="4" id="KW-1185">Reference proteome</keyword>
<name>A0ABW8F3N7_9BURK</name>
<evidence type="ECO:0000256" key="1">
    <source>
        <dbReference type="SAM" id="MobiDB-lite"/>
    </source>
</evidence>
<evidence type="ECO:0000313" key="3">
    <source>
        <dbReference type="EMBL" id="MFJ3047907.1"/>
    </source>
</evidence>
<feature type="region of interest" description="Disordered" evidence="1">
    <location>
        <begin position="289"/>
        <end position="309"/>
    </location>
</feature>
<dbReference type="RefSeq" id="WP_402702674.1">
    <property type="nucleotide sequence ID" value="NZ_JBIUZV010000013.1"/>
</dbReference>
<reference evidence="3 4" key="1">
    <citation type="submission" date="2024-10" db="EMBL/GenBank/DDBJ databases">
        <title>The Natural Products Discovery Center: Release of the First 8490 Sequenced Strains for Exploring Actinobacteria Biosynthetic Diversity.</title>
        <authorList>
            <person name="Kalkreuter E."/>
            <person name="Kautsar S.A."/>
            <person name="Yang D."/>
            <person name="Bader C.D."/>
            <person name="Teijaro C.N."/>
            <person name="Fluegel L."/>
            <person name="Davis C.M."/>
            <person name="Simpson J.R."/>
            <person name="Lauterbach L."/>
            <person name="Steele A.D."/>
            <person name="Gui C."/>
            <person name="Meng S."/>
            <person name="Li G."/>
            <person name="Viehrig K."/>
            <person name="Ye F."/>
            <person name="Su P."/>
            <person name="Kiefer A.F."/>
            <person name="Nichols A."/>
            <person name="Cepeda A.J."/>
            <person name="Yan W."/>
            <person name="Fan B."/>
            <person name="Jiang Y."/>
            <person name="Adhikari A."/>
            <person name="Zheng C.-J."/>
            <person name="Schuster L."/>
            <person name="Cowan T.M."/>
            <person name="Smanski M.J."/>
            <person name="Chevrette M.G."/>
            <person name="De Carvalho L.P.S."/>
            <person name="Shen B."/>
        </authorList>
    </citation>
    <scope>NUCLEOTIDE SEQUENCE [LARGE SCALE GENOMIC DNA]</scope>
    <source>
        <strain evidence="3 4">NPDC087045</strain>
    </source>
</reference>
<gene>
    <name evidence="3" type="ORF">ACIPEN_18925</name>
</gene>
<accession>A0ABW8F3N7</accession>
<sequence>MRTYSWKSKSSETPAGGKRTRIVDSNFHDRRDSAVAQRSLMEMARDSERALQRKENDKASDQDDEKGTDAGGLISMMPAVTVQRQTGGGAEGGGGAAEHRNDTGLPDGLKSGIESLSGMSMDHVKVHYSSDKPAQLNAHAYAQGRDIHIAPGQEQHLPHEAWHVVQQAQGRVAPTMQAKGVSINDDHALEHEADVMGARALQAKPEHGNSSFGDRRVVGIAQMAGVIQAIRGTVATAQGERVNLVNRHDGTFLDRKTGRIFTQDLNNPAIFHLQADDVLPIDQGIEQDGEEEEGGMEQDGADMEEEEPQGPLRAAFLNARHAIEQHLGRGLTGQEWDVIADHAADAINNMRTYGLNPVTELSGPNGASCIPTSDWIYSLLRHGPQTQRGNAGDTTTTAERLDALATAIENEAANSIYQVVFNPAHHGFVVVIVGDLAEVTQSFANSESLGTNLENENFTFTRAQVAAHLRNFLDNDETAEAQEAMFEGRIDGGEDEETYLPIHPIAQMQLSWNRSSLRADAATAIQGELNTRANALFPRVHGQR</sequence>
<feature type="compositionally biased region" description="Acidic residues" evidence="1">
    <location>
        <begin position="289"/>
        <end position="308"/>
    </location>
</feature>
<organism evidence="3 4">
    <name type="scientific">Herbaspirillum chlorophenolicum</name>
    <dbReference type="NCBI Taxonomy" id="211589"/>
    <lineage>
        <taxon>Bacteria</taxon>
        <taxon>Pseudomonadati</taxon>
        <taxon>Pseudomonadota</taxon>
        <taxon>Betaproteobacteria</taxon>
        <taxon>Burkholderiales</taxon>
        <taxon>Oxalobacteraceae</taxon>
        <taxon>Herbaspirillum</taxon>
    </lineage>
</organism>
<dbReference type="Pfam" id="PF13699">
    <property type="entry name" value="eCIS_core"/>
    <property type="match status" value="1"/>
</dbReference>
<comment type="caution">
    <text evidence="3">The sequence shown here is derived from an EMBL/GenBank/DDBJ whole genome shotgun (WGS) entry which is preliminary data.</text>
</comment>
<proteinExistence type="predicted"/>
<dbReference type="Proteomes" id="UP001617427">
    <property type="component" value="Unassembled WGS sequence"/>
</dbReference>
<evidence type="ECO:0000313" key="4">
    <source>
        <dbReference type="Proteomes" id="UP001617427"/>
    </source>
</evidence>
<dbReference type="InterPro" id="IPR025295">
    <property type="entry name" value="eCIS_core_dom"/>
</dbReference>
<feature type="domain" description="eCIS core" evidence="2">
    <location>
        <begin position="105"/>
        <end position="170"/>
    </location>
</feature>
<dbReference type="EMBL" id="JBIUZV010000013">
    <property type="protein sequence ID" value="MFJ3047907.1"/>
    <property type="molecule type" value="Genomic_DNA"/>
</dbReference>
<evidence type="ECO:0000259" key="2">
    <source>
        <dbReference type="Pfam" id="PF13699"/>
    </source>
</evidence>
<feature type="compositionally biased region" description="Basic and acidic residues" evidence="1">
    <location>
        <begin position="43"/>
        <end position="68"/>
    </location>
</feature>
<protein>
    <submittedName>
        <fullName evidence="3">DUF4157 domain-containing protein</fullName>
    </submittedName>
</protein>